<protein>
    <submittedName>
        <fullName evidence="1">Uncharacterized protein</fullName>
    </submittedName>
</protein>
<comment type="caution">
    <text evidence="1">The sequence shown here is derived from an EMBL/GenBank/DDBJ whole genome shotgun (WGS) entry which is preliminary data.</text>
</comment>
<dbReference type="Proteomes" id="UP001150904">
    <property type="component" value="Unassembled WGS sequence"/>
</dbReference>
<dbReference type="EMBL" id="JAPQKR010000015">
    <property type="protein sequence ID" value="KAJ5195260.1"/>
    <property type="molecule type" value="Genomic_DNA"/>
</dbReference>
<gene>
    <name evidence="1" type="ORF">N7498_008698</name>
</gene>
<dbReference type="GeneID" id="83183061"/>
<dbReference type="RefSeq" id="XP_058305748.1">
    <property type="nucleotide sequence ID" value="XM_058455760.1"/>
</dbReference>
<name>A0A9W9JE84_9EURO</name>
<reference evidence="1" key="2">
    <citation type="journal article" date="2023" name="IMA Fungus">
        <title>Comparative genomic study of the Penicillium genus elucidates a diverse pangenome and 15 lateral gene transfer events.</title>
        <authorList>
            <person name="Petersen C."/>
            <person name="Sorensen T."/>
            <person name="Nielsen M.R."/>
            <person name="Sondergaard T.E."/>
            <person name="Sorensen J.L."/>
            <person name="Fitzpatrick D.A."/>
            <person name="Frisvad J.C."/>
            <person name="Nielsen K.L."/>
        </authorList>
    </citation>
    <scope>NUCLEOTIDE SEQUENCE</scope>
    <source>
        <strain evidence="1">IBT 15544</strain>
    </source>
</reference>
<proteinExistence type="predicted"/>
<evidence type="ECO:0000313" key="2">
    <source>
        <dbReference type="Proteomes" id="UP001150904"/>
    </source>
</evidence>
<keyword evidence="2" id="KW-1185">Reference proteome</keyword>
<dbReference type="AlphaFoldDB" id="A0A9W9JE84"/>
<sequence length="141" mass="16251">MSMDSITMKQLGSILTNMLQQVRLSTRMVTHKFLNVMNNNTINEQAPTILNTYCELFQAQHRKFINRNTPRNPLTLEFQSSLNFLELTLLNLIHQKPLQVRSKTHLLTEPDDPLRWVPLKPPDSIGIVNRGLMVEVMISSP</sequence>
<reference evidence="1" key="1">
    <citation type="submission" date="2022-12" db="EMBL/GenBank/DDBJ databases">
        <authorList>
            <person name="Petersen C."/>
        </authorList>
    </citation>
    <scope>NUCLEOTIDE SEQUENCE</scope>
    <source>
        <strain evidence="1">IBT 15544</strain>
    </source>
</reference>
<evidence type="ECO:0000313" key="1">
    <source>
        <dbReference type="EMBL" id="KAJ5195260.1"/>
    </source>
</evidence>
<organism evidence="1 2">
    <name type="scientific">Penicillium cinerascens</name>
    <dbReference type="NCBI Taxonomy" id="70096"/>
    <lineage>
        <taxon>Eukaryota</taxon>
        <taxon>Fungi</taxon>
        <taxon>Dikarya</taxon>
        <taxon>Ascomycota</taxon>
        <taxon>Pezizomycotina</taxon>
        <taxon>Eurotiomycetes</taxon>
        <taxon>Eurotiomycetidae</taxon>
        <taxon>Eurotiales</taxon>
        <taxon>Aspergillaceae</taxon>
        <taxon>Penicillium</taxon>
    </lineage>
</organism>
<accession>A0A9W9JE84</accession>